<dbReference type="AlphaFoldDB" id="A0A7C3CN02"/>
<dbReference type="Gene3D" id="3.90.280.10">
    <property type="entry name" value="PEBP-like"/>
    <property type="match status" value="1"/>
</dbReference>
<comment type="caution">
    <text evidence="1">The sequence shown here is derived from an EMBL/GenBank/DDBJ whole genome shotgun (WGS) entry which is preliminary data.</text>
</comment>
<organism evidence="1">
    <name type="scientific">Thermosulfurimonas dismutans</name>
    <dbReference type="NCBI Taxonomy" id="999894"/>
    <lineage>
        <taxon>Bacteria</taxon>
        <taxon>Pseudomonadati</taxon>
        <taxon>Thermodesulfobacteriota</taxon>
        <taxon>Thermodesulfobacteria</taxon>
        <taxon>Thermodesulfobacteriales</taxon>
        <taxon>Thermodesulfobacteriaceae</taxon>
        <taxon>Thermosulfurimonas</taxon>
    </lineage>
</organism>
<evidence type="ECO:0000313" key="1">
    <source>
        <dbReference type="EMBL" id="HFC97775.1"/>
    </source>
</evidence>
<proteinExistence type="predicted"/>
<reference evidence="1" key="1">
    <citation type="journal article" date="2020" name="mSystems">
        <title>Genome- and Community-Level Interaction Insights into Carbon Utilization and Element Cycling Functions of Hydrothermarchaeota in Hydrothermal Sediment.</title>
        <authorList>
            <person name="Zhou Z."/>
            <person name="Liu Y."/>
            <person name="Xu W."/>
            <person name="Pan J."/>
            <person name="Luo Z.H."/>
            <person name="Li M."/>
        </authorList>
    </citation>
    <scope>NUCLEOTIDE SEQUENCE [LARGE SCALE GENOMIC DNA]</scope>
    <source>
        <strain evidence="1">HyVt-483</strain>
    </source>
</reference>
<name>A0A7C3CN02_9BACT</name>
<sequence length="155" mass="16979">MRLWSPEIPDGGKIPRKYVMPAAGGENISPPLRWEGVPAGTRSLVLICVDTHPVARNWMHWVVINIPPSVQELPEGASGRAMPPGAQELINSYGFKGYGGPQPPPGTGAHPYHFILYALDVEKLPISDRPAFKEVERAVAGHLLDKASFVGYYER</sequence>
<dbReference type="InterPro" id="IPR036610">
    <property type="entry name" value="PEBP-like_sf"/>
</dbReference>
<protein>
    <submittedName>
        <fullName evidence="1">YbhB/YbcL family Raf kinase inhibitor-like protein</fullName>
    </submittedName>
</protein>
<dbReference type="Proteomes" id="UP000886043">
    <property type="component" value="Unassembled WGS sequence"/>
</dbReference>
<dbReference type="InterPro" id="IPR008914">
    <property type="entry name" value="PEBP"/>
</dbReference>
<dbReference type="Pfam" id="PF01161">
    <property type="entry name" value="PBP"/>
    <property type="match status" value="1"/>
</dbReference>
<accession>A0A7C3CN02</accession>
<dbReference type="CDD" id="cd00865">
    <property type="entry name" value="PEBP_bact_arch"/>
    <property type="match status" value="1"/>
</dbReference>
<dbReference type="PANTHER" id="PTHR30289">
    <property type="entry name" value="UNCHARACTERIZED PROTEIN YBCL-RELATED"/>
    <property type="match status" value="1"/>
</dbReference>
<dbReference type="PANTHER" id="PTHR30289:SF1">
    <property type="entry name" value="PEBP (PHOSPHATIDYLETHANOLAMINE-BINDING PROTEIN) FAMILY PROTEIN"/>
    <property type="match status" value="1"/>
</dbReference>
<dbReference type="EMBL" id="DRMH01000062">
    <property type="protein sequence ID" value="HFC97775.1"/>
    <property type="molecule type" value="Genomic_DNA"/>
</dbReference>
<dbReference type="NCBIfam" id="TIGR00481">
    <property type="entry name" value="YbhB/YbcL family Raf kinase inhibitor-like protein"/>
    <property type="match status" value="1"/>
</dbReference>
<dbReference type="InterPro" id="IPR005247">
    <property type="entry name" value="YbhB_YbcL/LppC-like"/>
</dbReference>
<dbReference type="SUPFAM" id="SSF49777">
    <property type="entry name" value="PEBP-like"/>
    <property type="match status" value="1"/>
</dbReference>
<gene>
    <name evidence="1" type="ORF">ENJ40_04885</name>
</gene>